<evidence type="ECO:0000259" key="1">
    <source>
        <dbReference type="Pfam" id="PF01425"/>
    </source>
</evidence>
<dbReference type="PANTHER" id="PTHR11895:SF76">
    <property type="entry name" value="INDOLEACETAMIDE HYDROLASE"/>
    <property type="match status" value="1"/>
</dbReference>
<dbReference type="GO" id="GO:0047680">
    <property type="term" value="F:aryl-acylamidase activity"/>
    <property type="evidence" value="ECO:0007669"/>
    <property type="project" value="UniProtKB-EC"/>
</dbReference>
<keyword evidence="2" id="KW-0378">Hydrolase</keyword>
<dbReference type="NCBIfam" id="NF005686">
    <property type="entry name" value="PRK07486.1"/>
    <property type="match status" value="1"/>
</dbReference>
<dbReference type="EMBL" id="FWFU01000001">
    <property type="protein sequence ID" value="SLN24447.1"/>
    <property type="molecule type" value="Genomic_DNA"/>
</dbReference>
<protein>
    <submittedName>
        <fullName evidence="2">Acylamidase</fullName>
        <ecNumber evidence="2">3.5.1.13</ecNumber>
    </submittedName>
</protein>
<dbReference type="Proteomes" id="UP000193207">
    <property type="component" value="Unassembled WGS sequence"/>
</dbReference>
<name>A0A1X6YM00_9RHOB</name>
<dbReference type="Pfam" id="PF01425">
    <property type="entry name" value="Amidase"/>
    <property type="match status" value="1"/>
</dbReference>
<dbReference type="Gene3D" id="3.90.1300.10">
    <property type="entry name" value="Amidase signature (AS) domain"/>
    <property type="match status" value="1"/>
</dbReference>
<keyword evidence="3" id="KW-1185">Reference proteome</keyword>
<feature type="domain" description="Amidase" evidence="1">
    <location>
        <begin position="26"/>
        <end position="450"/>
    </location>
</feature>
<dbReference type="InterPro" id="IPR036928">
    <property type="entry name" value="AS_sf"/>
</dbReference>
<accession>A0A1X6YM00</accession>
<dbReference type="SUPFAM" id="SSF75304">
    <property type="entry name" value="Amidase signature (AS) enzymes"/>
    <property type="match status" value="1"/>
</dbReference>
<dbReference type="InterPro" id="IPR023631">
    <property type="entry name" value="Amidase_dom"/>
</dbReference>
<dbReference type="AlphaFoldDB" id="A0A1X6YM00"/>
<dbReference type="EC" id="3.5.1.13" evidence="2"/>
<dbReference type="OrthoDB" id="9777859at2"/>
<reference evidence="2 3" key="1">
    <citation type="submission" date="2017-03" db="EMBL/GenBank/DDBJ databases">
        <authorList>
            <person name="Afonso C.L."/>
            <person name="Miller P.J."/>
            <person name="Scott M.A."/>
            <person name="Spackman E."/>
            <person name="Goraichik I."/>
            <person name="Dimitrov K.M."/>
            <person name="Suarez D.L."/>
            <person name="Swayne D.E."/>
        </authorList>
    </citation>
    <scope>NUCLEOTIDE SEQUENCE [LARGE SCALE GENOMIC DNA]</scope>
    <source>
        <strain evidence="2 3">CECT 8110</strain>
    </source>
</reference>
<dbReference type="PANTHER" id="PTHR11895">
    <property type="entry name" value="TRANSAMIDASE"/>
    <property type="match status" value="1"/>
</dbReference>
<organism evidence="2 3">
    <name type="scientific">Roseovarius halotolerans</name>
    <dbReference type="NCBI Taxonomy" id="505353"/>
    <lineage>
        <taxon>Bacteria</taxon>
        <taxon>Pseudomonadati</taxon>
        <taxon>Pseudomonadota</taxon>
        <taxon>Alphaproteobacteria</taxon>
        <taxon>Rhodobacterales</taxon>
        <taxon>Roseobacteraceae</taxon>
        <taxon>Roseovarius</taxon>
    </lineage>
</organism>
<evidence type="ECO:0000313" key="3">
    <source>
        <dbReference type="Proteomes" id="UP000193207"/>
    </source>
</evidence>
<dbReference type="InterPro" id="IPR000120">
    <property type="entry name" value="Amidase"/>
</dbReference>
<sequence length="470" mass="49876">MDEVLTLSARAQAARIAGGELSAEALMRATLERVREVNGALNAIVSLRDEADLLEEARRADAEPARGALHGLPVAVKDLSNVAGLPTSKGSPALAGQIAASDDLHVARMRAAGAIVIGKTNTPEFGLGSHTFNPVHGVTCNPYEKTRSCGGSSGGAAVALAARMLSIADGSDMMGSLRNPAGWNNVYGMRPSWGLVPGEPAGDTFLHQLSTLGPMARDPGDLALLLGVMAGPDARQAHGVAAPDLTPDPAAKIAGRRIGWLGDWGGAFAMEAGIMDLGRAACAVFEELGCVVEDVAPPFSRDALWESWTALRSWSVACNLSPLLESPETRDRLKPDAIWEIERGRAMSGLDVHRASVIRSQWFTRAAELFDRYDALVMPTAQVWPFPLEWAWPREIAGQAMDSYHRWMEVVVPASLAGLPALAVPAGFGVGGLPMGVQLIGRRGADRGLLDLGQAYHEATRWPERNPVES</sequence>
<dbReference type="RefSeq" id="WP_085816601.1">
    <property type="nucleotide sequence ID" value="NZ_FWFU01000001.1"/>
</dbReference>
<proteinExistence type="predicted"/>
<evidence type="ECO:0000313" key="2">
    <source>
        <dbReference type="EMBL" id="SLN24447.1"/>
    </source>
</evidence>
<gene>
    <name evidence="2" type="primary">aam_1</name>
    <name evidence="2" type="ORF">ROH8110_01023</name>
</gene>